<comment type="caution">
    <text evidence="3">The sequence shown here is derived from an EMBL/GenBank/DDBJ whole genome shotgun (WGS) entry which is preliminary data.</text>
</comment>
<dbReference type="Pfam" id="PF14399">
    <property type="entry name" value="BtrH_N"/>
    <property type="match status" value="1"/>
</dbReference>
<dbReference type="Pfam" id="PF16169">
    <property type="entry name" value="DUF4872"/>
    <property type="match status" value="1"/>
</dbReference>
<dbReference type="STRING" id="1218599.LEP1GSC195_0766"/>
<dbReference type="AlphaFoldDB" id="R8ZY61"/>
<dbReference type="InterPro" id="IPR026935">
    <property type="entry name" value="BtrH_N"/>
</dbReference>
<dbReference type="InterPro" id="IPR032369">
    <property type="entry name" value="DUF4872"/>
</dbReference>
<evidence type="ECO:0000259" key="2">
    <source>
        <dbReference type="Pfam" id="PF16169"/>
    </source>
</evidence>
<proteinExistence type="predicted"/>
<evidence type="ECO:0000313" key="4">
    <source>
        <dbReference type="Proteomes" id="UP000013984"/>
    </source>
</evidence>
<dbReference type="OrthoDB" id="4075615at2"/>
<feature type="domain" description="DUF4872" evidence="2">
    <location>
        <begin position="153"/>
        <end position="321"/>
    </location>
</feature>
<keyword evidence="4" id="KW-1185">Reference proteome</keyword>
<sequence length="329" mass="37045">MILSKISPFLGAHCETTATGTLLKHIGMNLSEPMLFGLGEGLSFIFWNMKTMDFPFIGGRIKPDQLTENICKNLNLKLEIQETASKTKAWSSVCDLIDRGTPVGLKLDSFYLEYFSKPFHFAGHYVALYGYDELNAYLVDTKQQGTKAQTSLKSLELARSEKGPMASKNLFYTIEAGKKTPELSKIVRVAAKNNAREYLHPPITNVSYKGIKKLASQLEKWFHSSSDPKRDFATTAMMMEKAGTGGAIFRNLYRDFLLEAYEITKDPIFQNAHKQFKEIASHWTEIASLFESLGKTGEDRRLPQIKSLLNRISDLEYEAMAGLLKLKVG</sequence>
<gene>
    <name evidence="3" type="ORF">LEP1GSC195_0766</name>
</gene>
<evidence type="ECO:0000259" key="1">
    <source>
        <dbReference type="Pfam" id="PF14399"/>
    </source>
</evidence>
<feature type="domain" description="Butirosin biosynthesis protein H N-terminal" evidence="1">
    <location>
        <begin position="13"/>
        <end position="141"/>
    </location>
</feature>
<dbReference type="EMBL" id="AOGZ02000016">
    <property type="protein sequence ID" value="EOQ94888.1"/>
    <property type="molecule type" value="Genomic_DNA"/>
</dbReference>
<dbReference type="RefSeq" id="WP_015682864.1">
    <property type="nucleotide sequence ID" value="NZ_AOGZ02000016.1"/>
</dbReference>
<reference evidence="3" key="1">
    <citation type="submission" date="2013-04" db="EMBL/GenBank/DDBJ databases">
        <authorList>
            <person name="Harkins D.M."/>
            <person name="Durkin A.S."/>
            <person name="Brinkac L.M."/>
            <person name="Haft D.H."/>
            <person name="Selengut J.D."/>
            <person name="Sanka R."/>
            <person name="DePew J."/>
            <person name="Purushe J."/>
            <person name="Galloway R.L."/>
            <person name="Vinetz J.M."/>
            <person name="Sutton G.G."/>
            <person name="Nierman W.C."/>
            <person name="Fouts D.E."/>
        </authorList>
    </citation>
    <scope>NUCLEOTIDE SEQUENCE [LARGE SCALE GENOMIC DNA]</scope>
    <source>
        <strain evidence="3">CDC</strain>
    </source>
</reference>
<accession>R8ZY61</accession>
<protein>
    <submittedName>
        <fullName evidence="3">NlpC/p60-like peptidase</fullName>
    </submittedName>
</protein>
<name>R8ZY61_9LEPT</name>
<dbReference type="Proteomes" id="UP000013984">
    <property type="component" value="Unassembled WGS sequence"/>
</dbReference>
<evidence type="ECO:0000313" key="3">
    <source>
        <dbReference type="EMBL" id="EOQ94888.1"/>
    </source>
</evidence>
<organism evidence="3 4">
    <name type="scientific">Leptospira wolbachii serovar Codice str. CDC</name>
    <dbReference type="NCBI Taxonomy" id="1218599"/>
    <lineage>
        <taxon>Bacteria</taxon>
        <taxon>Pseudomonadati</taxon>
        <taxon>Spirochaetota</taxon>
        <taxon>Spirochaetia</taxon>
        <taxon>Leptospirales</taxon>
        <taxon>Leptospiraceae</taxon>
        <taxon>Leptospira</taxon>
    </lineage>
</organism>